<comment type="function">
    <text evidence="17">Serine/threonine-protein kinase that may function as a signaling receptor of extracellular matrix component. Binding to pectin may have significance in the control of cell expansion, morphogenesis and development.</text>
</comment>
<dbReference type="PROSITE" id="PS01187">
    <property type="entry name" value="EGF_CA"/>
    <property type="match status" value="1"/>
</dbReference>
<feature type="transmembrane region" description="Helical" evidence="19">
    <location>
        <begin position="272"/>
        <end position="295"/>
    </location>
</feature>
<dbReference type="AlphaFoldDB" id="A0ABD1SRX3"/>
<comment type="subcellular location">
    <subcellularLocation>
        <location evidence="1">Membrane</location>
        <topology evidence="1">Single-pass type I membrane protein</topology>
    </subcellularLocation>
</comment>
<evidence type="ECO:0000256" key="3">
    <source>
        <dbReference type="ARBA" id="ARBA00022536"/>
    </source>
</evidence>
<dbReference type="InterPro" id="IPR000719">
    <property type="entry name" value="Prot_kinase_dom"/>
</dbReference>
<keyword evidence="2" id="KW-0723">Serine/threonine-protein kinase</keyword>
<reference evidence="23" key="1">
    <citation type="submission" date="2024-07" db="EMBL/GenBank/DDBJ databases">
        <title>Two chromosome-level genome assemblies of Korean endemic species Abeliophyllum distichum and Forsythia ovata (Oleaceae).</title>
        <authorList>
            <person name="Jang H."/>
        </authorList>
    </citation>
    <scope>NUCLEOTIDE SEQUENCE [LARGE SCALE GENOMIC DNA]</scope>
</reference>
<keyword evidence="4" id="KW-0597">Phosphoprotein</keyword>
<dbReference type="InterPro" id="IPR045274">
    <property type="entry name" value="WAK-like"/>
</dbReference>
<dbReference type="GO" id="GO:0004674">
    <property type="term" value="F:protein serine/threonine kinase activity"/>
    <property type="evidence" value="ECO:0007669"/>
    <property type="project" value="UniProtKB-KW"/>
</dbReference>
<dbReference type="InterPro" id="IPR018097">
    <property type="entry name" value="EGF_Ca-bd_CS"/>
</dbReference>
<evidence type="ECO:0000256" key="7">
    <source>
        <dbReference type="ARBA" id="ARBA00022729"/>
    </source>
</evidence>
<keyword evidence="12 19" id="KW-1133">Transmembrane helix</keyword>
<dbReference type="PROSITE" id="PS00010">
    <property type="entry name" value="ASX_HYDROXYL"/>
    <property type="match status" value="1"/>
</dbReference>
<dbReference type="SMART" id="SM00181">
    <property type="entry name" value="EGF"/>
    <property type="match status" value="2"/>
</dbReference>
<keyword evidence="9" id="KW-0547">Nucleotide-binding</keyword>
<evidence type="ECO:0000256" key="14">
    <source>
        <dbReference type="ARBA" id="ARBA00023157"/>
    </source>
</evidence>
<evidence type="ECO:0000256" key="1">
    <source>
        <dbReference type="ARBA" id="ARBA00004479"/>
    </source>
</evidence>
<dbReference type="EMBL" id="JBFOLK010000006">
    <property type="protein sequence ID" value="KAL2503457.1"/>
    <property type="molecule type" value="Genomic_DNA"/>
</dbReference>
<evidence type="ECO:0000256" key="13">
    <source>
        <dbReference type="ARBA" id="ARBA00023136"/>
    </source>
</evidence>
<dbReference type="Gene3D" id="1.10.510.10">
    <property type="entry name" value="Transferase(Phosphotransferase) domain 1"/>
    <property type="match status" value="1"/>
</dbReference>
<dbReference type="Pfam" id="PF00069">
    <property type="entry name" value="Pkinase"/>
    <property type="match status" value="1"/>
</dbReference>
<evidence type="ECO:0000256" key="9">
    <source>
        <dbReference type="ARBA" id="ARBA00022741"/>
    </source>
</evidence>
<evidence type="ECO:0000313" key="22">
    <source>
        <dbReference type="EMBL" id="KAL2503457.1"/>
    </source>
</evidence>
<dbReference type="Proteomes" id="UP001604336">
    <property type="component" value="Unassembled WGS sequence"/>
</dbReference>
<keyword evidence="23" id="KW-1185">Reference proteome</keyword>
<comment type="caution">
    <text evidence="22">The sequence shown here is derived from an EMBL/GenBank/DDBJ whole genome shotgun (WGS) entry which is preliminary data.</text>
</comment>
<dbReference type="FunFam" id="2.10.25.10:FF:000038">
    <property type="entry name" value="Fibrillin 2"/>
    <property type="match status" value="1"/>
</dbReference>
<evidence type="ECO:0000259" key="20">
    <source>
        <dbReference type="PROSITE" id="PS50011"/>
    </source>
</evidence>
<evidence type="ECO:0000256" key="19">
    <source>
        <dbReference type="SAM" id="Phobius"/>
    </source>
</evidence>
<dbReference type="PANTHER" id="PTHR27005">
    <property type="entry name" value="WALL-ASSOCIATED RECEPTOR KINASE-LIKE 21"/>
    <property type="match status" value="1"/>
</dbReference>
<protein>
    <submittedName>
        <fullName evidence="22">Wall-associated receptor kinase 2</fullName>
    </submittedName>
</protein>
<dbReference type="PROSITE" id="PS50011">
    <property type="entry name" value="PROTEIN_KINASE_DOM"/>
    <property type="match status" value="1"/>
</dbReference>
<evidence type="ECO:0000256" key="4">
    <source>
        <dbReference type="ARBA" id="ARBA00022553"/>
    </source>
</evidence>
<evidence type="ECO:0000256" key="11">
    <source>
        <dbReference type="ARBA" id="ARBA00022840"/>
    </source>
</evidence>
<keyword evidence="5" id="KW-0808">Transferase</keyword>
<evidence type="ECO:0000256" key="16">
    <source>
        <dbReference type="ARBA" id="ARBA00047951"/>
    </source>
</evidence>
<dbReference type="SUPFAM" id="SSF57196">
    <property type="entry name" value="EGF/Laminin"/>
    <property type="match status" value="1"/>
</dbReference>
<dbReference type="FunFam" id="1.10.510.10:FF:000084">
    <property type="entry name" value="Wall-associated receptor kinase 2"/>
    <property type="match status" value="1"/>
</dbReference>
<dbReference type="Gene3D" id="3.30.200.20">
    <property type="entry name" value="Phosphorylase Kinase, domain 1"/>
    <property type="match status" value="1"/>
</dbReference>
<proteinExistence type="predicted"/>
<accession>A0ABD1SRX3</accession>
<dbReference type="Gene3D" id="2.10.25.10">
    <property type="entry name" value="Laminin"/>
    <property type="match status" value="1"/>
</dbReference>
<comment type="catalytic activity">
    <reaction evidence="15">
        <text>L-seryl-[protein] + ATP = O-phospho-L-seryl-[protein] + ADP + H(+)</text>
        <dbReference type="Rhea" id="RHEA:17989"/>
        <dbReference type="Rhea" id="RHEA-COMP:9863"/>
        <dbReference type="Rhea" id="RHEA-COMP:11604"/>
        <dbReference type="ChEBI" id="CHEBI:15378"/>
        <dbReference type="ChEBI" id="CHEBI:29999"/>
        <dbReference type="ChEBI" id="CHEBI:30616"/>
        <dbReference type="ChEBI" id="CHEBI:83421"/>
        <dbReference type="ChEBI" id="CHEBI:456216"/>
    </reaction>
</comment>
<dbReference type="FunFam" id="3.30.200.20:FF:000043">
    <property type="entry name" value="Wall-associated receptor kinase 2"/>
    <property type="match status" value="1"/>
</dbReference>
<dbReference type="GO" id="GO:0016020">
    <property type="term" value="C:membrane"/>
    <property type="evidence" value="ECO:0007669"/>
    <property type="project" value="UniProtKB-SubCell"/>
</dbReference>
<dbReference type="Pfam" id="PF07645">
    <property type="entry name" value="EGF_CA"/>
    <property type="match status" value="1"/>
</dbReference>
<keyword evidence="11" id="KW-0067">ATP-binding</keyword>
<dbReference type="CDD" id="cd00054">
    <property type="entry name" value="EGF_CA"/>
    <property type="match status" value="1"/>
</dbReference>
<name>A0ABD1SRX3_9LAMI</name>
<evidence type="ECO:0000256" key="18">
    <source>
        <dbReference type="PROSITE-ProRule" id="PRU00076"/>
    </source>
</evidence>
<dbReference type="PANTHER" id="PTHR27005:SF515">
    <property type="entry name" value="WALL-ASSOCIATED RECEPTOR KINASE-LIKE 10-RELATED"/>
    <property type="match status" value="1"/>
</dbReference>
<evidence type="ECO:0000256" key="12">
    <source>
        <dbReference type="ARBA" id="ARBA00022989"/>
    </source>
</evidence>
<organism evidence="22 23">
    <name type="scientific">Abeliophyllum distichum</name>
    <dbReference type="NCBI Taxonomy" id="126358"/>
    <lineage>
        <taxon>Eukaryota</taxon>
        <taxon>Viridiplantae</taxon>
        <taxon>Streptophyta</taxon>
        <taxon>Embryophyta</taxon>
        <taxon>Tracheophyta</taxon>
        <taxon>Spermatophyta</taxon>
        <taxon>Magnoliopsida</taxon>
        <taxon>eudicotyledons</taxon>
        <taxon>Gunneridae</taxon>
        <taxon>Pentapetalae</taxon>
        <taxon>asterids</taxon>
        <taxon>lamiids</taxon>
        <taxon>Lamiales</taxon>
        <taxon>Oleaceae</taxon>
        <taxon>Forsythieae</taxon>
        <taxon>Abeliophyllum</taxon>
    </lineage>
</organism>
<dbReference type="InterPro" id="IPR001881">
    <property type="entry name" value="EGF-like_Ca-bd_dom"/>
</dbReference>
<comment type="caution">
    <text evidence="18">Lacks conserved residue(s) required for the propagation of feature annotation.</text>
</comment>
<comment type="catalytic activity">
    <reaction evidence="16">
        <text>L-threonyl-[protein] + ATP = O-phospho-L-threonyl-[protein] + ADP + H(+)</text>
        <dbReference type="Rhea" id="RHEA:46608"/>
        <dbReference type="Rhea" id="RHEA-COMP:11060"/>
        <dbReference type="Rhea" id="RHEA-COMP:11605"/>
        <dbReference type="ChEBI" id="CHEBI:15378"/>
        <dbReference type="ChEBI" id="CHEBI:30013"/>
        <dbReference type="ChEBI" id="CHEBI:30616"/>
        <dbReference type="ChEBI" id="CHEBI:61977"/>
        <dbReference type="ChEBI" id="CHEBI:456216"/>
    </reaction>
</comment>
<gene>
    <name evidence="22" type="ORF">Adt_19078</name>
</gene>
<evidence type="ECO:0000256" key="8">
    <source>
        <dbReference type="ARBA" id="ARBA00022737"/>
    </source>
</evidence>
<dbReference type="InterPro" id="IPR000742">
    <property type="entry name" value="EGF"/>
</dbReference>
<dbReference type="GO" id="GO:0005524">
    <property type="term" value="F:ATP binding"/>
    <property type="evidence" value="ECO:0007669"/>
    <property type="project" value="UniProtKB-KW"/>
</dbReference>
<dbReference type="InterPro" id="IPR049883">
    <property type="entry name" value="NOTCH1_EGF-like"/>
</dbReference>
<evidence type="ECO:0000256" key="10">
    <source>
        <dbReference type="ARBA" id="ARBA00022777"/>
    </source>
</evidence>
<dbReference type="CDD" id="cd14066">
    <property type="entry name" value="STKc_IRAK"/>
    <property type="match status" value="1"/>
</dbReference>
<keyword evidence="6 19" id="KW-0812">Transmembrane</keyword>
<dbReference type="InterPro" id="IPR008271">
    <property type="entry name" value="Ser/Thr_kinase_AS"/>
</dbReference>
<keyword evidence="14" id="KW-1015">Disulfide bond</keyword>
<evidence type="ECO:0000256" key="5">
    <source>
        <dbReference type="ARBA" id="ARBA00022679"/>
    </source>
</evidence>
<keyword evidence="22" id="KW-0675">Receptor</keyword>
<evidence type="ECO:0000259" key="21">
    <source>
        <dbReference type="PROSITE" id="PS50026"/>
    </source>
</evidence>
<dbReference type="InterPro" id="IPR000152">
    <property type="entry name" value="EGF-type_Asp/Asn_hydroxyl_site"/>
</dbReference>
<dbReference type="PROSITE" id="PS00108">
    <property type="entry name" value="PROTEIN_KINASE_ST"/>
    <property type="match status" value="1"/>
</dbReference>
<keyword evidence="8" id="KW-0677">Repeat</keyword>
<keyword evidence="13 19" id="KW-0472">Membrane</keyword>
<evidence type="ECO:0000256" key="15">
    <source>
        <dbReference type="ARBA" id="ARBA00047558"/>
    </source>
</evidence>
<sequence length="676" mass="75944">MESNIEITNISLEGQLRVLNYISRDCYDKNGTRVQWTNPFIQLTTSLTINNTANKITAVGCDTNAFVYGFRHNNRFYRTGCNSWCETEGDLVNGSCSGLGCCQTSIPKEVWTANLTLRSYDNFTNVSDFSNCSYGFLAEESAFNFSPSSLSSLWNVDQLPMVVDWAVGDGTCEKAQNNSSSYACKSTNSKCYKPDNGYGYRCYCQEGYQGNPYLYDGCKDIDECLDPSLSKCEMKCENTQGGFRCVCPKGYQGDGKIDGRGCIRGQSLVLKLVAGVGLGSGFGLLFLLLTCYRLCKFQKKIRNKKRKQKFFKRNGGLLLQQQISTDEDILEKTRLFTSKELEKATDRFNESRILGKGGQGTVYKGMLSDGKIVAIKKSMLVDEKQVGQFINEVVMLSKIFHKNVVKLLGCCLETQVPLLVYEFISNGTLFDYIHDESDEFLFSWNRRLKIGVEVAEALAYLHSSTSIPIYHRDIKSSNILLDEKYVAKVADFGTSMSFAVDQTHQTTLVKGTFGYLDPEYFQSSQFTEKSDVYSFAVVLVELLTGQRPISFDRSGEQRSLATRFLLCMEGENLETILDPQVLEQGNREELIAVAKLAQMCLNLSGKKRPTMKEVAMELESVRMSQKLSTTCETKYQVVQLHKSKSILMSDDDYTWTSTSENPISSSDTLPLKIHTV</sequence>
<evidence type="ECO:0000256" key="2">
    <source>
        <dbReference type="ARBA" id="ARBA00022527"/>
    </source>
</evidence>
<evidence type="ECO:0000256" key="6">
    <source>
        <dbReference type="ARBA" id="ARBA00022692"/>
    </source>
</evidence>
<dbReference type="PROSITE" id="PS50026">
    <property type="entry name" value="EGF_3"/>
    <property type="match status" value="1"/>
</dbReference>
<dbReference type="InterPro" id="IPR011009">
    <property type="entry name" value="Kinase-like_dom_sf"/>
</dbReference>
<dbReference type="SMART" id="SM00179">
    <property type="entry name" value="EGF_CA"/>
    <property type="match status" value="1"/>
</dbReference>
<dbReference type="SMART" id="SM00220">
    <property type="entry name" value="S_TKc"/>
    <property type="match status" value="1"/>
</dbReference>
<dbReference type="SUPFAM" id="SSF56112">
    <property type="entry name" value="Protein kinase-like (PK-like)"/>
    <property type="match status" value="1"/>
</dbReference>
<keyword evidence="3 18" id="KW-0245">EGF-like domain</keyword>
<evidence type="ECO:0000256" key="17">
    <source>
        <dbReference type="ARBA" id="ARBA00058961"/>
    </source>
</evidence>
<feature type="domain" description="Protein kinase" evidence="20">
    <location>
        <begin position="348"/>
        <end position="621"/>
    </location>
</feature>
<keyword evidence="7" id="KW-0732">Signal</keyword>
<keyword evidence="10 22" id="KW-0418">Kinase</keyword>
<feature type="domain" description="EGF-like" evidence="21">
    <location>
        <begin position="220"/>
        <end position="254"/>
    </location>
</feature>
<evidence type="ECO:0000313" key="23">
    <source>
        <dbReference type="Proteomes" id="UP001604336"/>
    </source>
</evidence>